<evidence type="ECO:0000256" key="4">
    <source>
        <dbReference type="ARBA" id="ARBA00022833"/>
    </source>
</evidence>
<feature type="domain" description="A to I editase" evidence="12">
    <location>
        <begin position="65"/>
        <end position="162"/>
    </location>
</feature>
<evidence type="ECO:0000256" key="1">
    <source>
        <dbReference type="ARBA" id="ARBA00022694"/>
    </source>
</evidence>
<dbReference type="EC" id="3.5.4.34" evidence="8"/>
<sequence length="162" mass="18485">MACWQEDVHFANKVAQLCCEHFNKLSKKGKPQAQHEWTLLAAIVLIQQQDNNGKCLPECSMDVVAMGTGSKCIGRSKMSNKGIILNDSHAEVIARRGFLRYLYQQLQYAYKEEPSIFVYQEDINLCTLKNGVSFHLYTSHTPCGDASIFPRQRKMILWLSLN</sequence>
<accession>A0A9X0CT05</accession>
<reference evidence="13" key="1">
    <citation type="submission" date="2023-01" db="EMBL/GenBank/DDBJ databases">
        <title>Genome assembly of the deep-sea coral Lophelia pertusa.</title>
        <authorList>
            <person name="Herrera S."/>
            <person name="Cordes E."/>
        </authorList>
    </citation>
    <scope>NUCLEOTIDE SEQUENCE</scope>
    <source>
        <strain evidence="13">USNM1676648</strain>
        <tissue evidence="13">Polyp</tissue>
    </source>
</reference>
<dbReference type="PANTHER" id="PTHR46516">
    <property type="entry name" value="TRNA-SPECIFIC ADENOSINE DEAMINASE 1"/>
    <property type="match status" value="1"/>
</dbReference>
<dbReference type="GO" id="GO:0046872">
    <property type="term" value="F:metal ion binding"/>
    <property type="evidence" value="ECO:0007669"/>
    <property type="project" value="UniProtKB-KW"/>
</dbReference>
<comment type="function">
    <text evidence="6">Specifically deaminates adenosine-37 to inosine in tRNA-Ala.</text>
</comment>
<dbReference type="OrthoDB" id="416253at2759"/>
<proteinExistence type="inferred from homology"/>
<evidence type="ECO:0000259" key="12">
    <source>
        <dbReference type="PROSITE" id="PS50141"/>
    </source>
</evidence>
<organism evidence="13 14">
    <name type="scientific">Desmophyllum pertusum</name>
    <dbReference type="NCBI Taxonomy" id="174260"/>
    <lineage>
        <taxon>Eukaryota</taxon>
        <taxon>Metazoa</taxon>
        <taxon>Cnidaria</taxon>
        <taxon>Anthozoa</taxon>
        <taxon>Hexacorallia</taxon>
        <taxon>Scleractinia</taxon>
        <taxon>Caryophylliina</taxon>
        <taxon>Caryophylliidae</taxon>
        <taxon>Desmophyllum</taxon>
    </lineage>
</organism>
<name>A0A9X0CT05_9CNID</name>
<evidence type="ECO:0000256" key="10">
    <source>
        <dbReference type="ARBA" id="ARBA00041760"/>
    </source>
</evidence>
<evidence type="ECO:0000256" key="6">
    <source>
        <dbReference type="ARBA" id="ARBA00037784"/>
    </source>
</evidence>
<dbReference type="GO" id="GO:0043829">
    <property type="term" value="F:tRNA-specific adenosine-37 deaminase activity"/>
    <property type="evidence" value="ECO:0007669"/>
    <property type="project" value="UniProtKB-EC"/>
</dbReference>
<dbReference type="Proteomes" id="UP001163046">
    <property type="component" value="Unassembled WGS sequence"/>
</dbReference>
<dbReference type="InterPro" id="IPR002466">
    <property type="entry name" value="A_deamin"/>
</dbReference>
<evidence type="ECO:0000256" key="5">
    <source>
        <dbReference type="ARBA" id="ARBA00037026"/>
    </source>
</evidence>
<keyword evidence="1" id="KW-0819">tRNA processing</keyword>
<evidence type="ECO:0000256" key="8">
    <source>
        <dbReference type="ARBA" id="ARBA00038940"/>
    </source>
</evidence>
<keyword evidence="2" id="KW-0479">Metal-binding</keyword>
<evidence type="ECO:0000256" key="2">
    <source>
        <dbReference type="ARBA" id="ARBA00022723"/>
    </source>
</evidence>
<keyword evidence="3 13" id="KW-0378">Hydrolase</keyword>
<keyword evidence="4" id="KW-0862">Zinc</keyword>
<evidence type="ECO:0000256" key="11">
    <source>
        <dbReference type="ARBA" id="ARBA00047635"/>
    </source>
</evidence>
<dbReference type="PANTHER" id="PTHR46516:SF1">
    <property type="entry name" value="TRNA-SPECIFIC ADENOSINE DEAMINASE 1"/>
    <property type="match status" value="1"/>
</dbReference>
<evidence type="ECO:0000256" key="3">
    <source>
        <dbReference type="ARBA" id="ARBA00022801"/>
    </source>
</evidence>
<dbReference type="PROSITE" id="PS50141">
    <property type="entry name" value="A_DEAMIN_EDITASE"/>
    <property type="match status" value="1"/>
</dbReference>
<dbReference type="SMART" id="SM00552">
    <property type="entry name" value="ADEAMc"/>
    <property type="match status" value="1"/>
</dbReference>
<gene>
    <name evidence="13" type="primary">ADAT1_2</name>
    <name evidence="13" type="ORF">OS493_004873</name>
</gene>
<dbReference type="GO" id="GO:0008033">
    <property type="term" value="P:tRNA processing"/>
    <property type="evidence" value="ECO:0007669"/>
    <property type="project" value="UniProtKB-KW"/>
</dbReference>
<evidence type="ECO:0000256" key="7">
    <source>
        <dbReference type="ARBA" id="ARBA00038326"/>
    </source>
</evidence>
<comment type="caution">
    <text evidence="13">The sequence shown here is derived from an EMBL/GenBank/DDBJ whole genome shotgun (WGS) entry which is preliminary data.</text>
</comment>
<evidence type="ECO:0000313" key="13">
    <source>
        <dbReference type="EMBL" id="KAJ7374535.1"/>
    </source>
</evidence>
<evidence type="ECO:0000313" key="14">
    <source>
        <dbReference type="Proteomes" id="UP001163046"/>
    </source>
</evidence>
<comment type="similarity">
    <text evidence="7">Belongs to the ADAT1 family.</text>
</comment>
<keyword evidence="14" id="KW-1185">Reference proteome</keyword>
<dbReference type="AlphaFoldDB" id="A0A9X0CT05"/>
<dbReference type="Pfam" id="PF02137">
    <property type="entry name" value="A_deamin"/>
    <property type="match status" value="1"/>
</dbReference>
<dbReference type="EMBL" id="MU826827">
    <property type="protein sequence ID" value="KAJ7374535.1"/>
    <property type="molecule type" value="Genomic_DNA"/>
</dbReference>
<dbReference type="GO" id="GO:0003723">
    <property type="term" value="F:RNA binding"/>
    <property type="evidence" value="ECO:0007669"/>
    <property type="project" value="InterPro"/>
</dbReference>
<comment type="cofactor">
    <cofactor evidence="5">
        <name>1D-myo-inositol hexakisphosphate</name>
        <dbReference type="ChEBI" id="CHEBI:58130"/>
    </cofactor>
</comment>
<comment type="catalytic activity">
    <reaction evidence="11">
        <text>adenosine(37) in tRNA(Ala) + H2O + H(+) = inosine(37) in tRNA(Ala) + NH4(+)</text>
        <dbReference type="Rhea" id="RHEA:50968"/>
        <dbReference type="Rhea" id="RHEA-COMP:12855"/>
        <dbReference type="Rhea" id="RHEA-COMP:12856"/>
        <dbReference type="ChEBI" id="CHEBI:15377"/>
        <dbReference type="ChEBI" id="CHEBI:15378"/>
        <dbReference type="ChEBI" id="CHEBI:28938"/>
        <dbReference type="ChEBI" id="CHEBI:74411"/>
        <dbReference type="ChEBI" id="CHEBI:82852"/>
        <dbReference type="EC" id="3.5.4.34"/>
    </reaction>
</comment>
<protein>
    <recommendedName>
        <fullName evidence="9">tRNA-specific adenosine deaminase 1</fullName>
        <ecNumber evidence="8">3.5.4.34</ecNumber>
    </recommendedName>
    <alternativeName>
        <fullName evidence="10">tRNA-specific adenosine-37 deaminase</fullName>
    </alternativeName>
</protein>
<evidence type="ECO:0000256" key="9">
    <source>
        <dbReference type="ARBA" id="ARBA00040502"/>
    </source>
</evidence>